<comment type="pathway">
    <text evidence="12">Porphyrin-containing compound metabolism; siroheme biosynthesis; precorrin-2 from uroporphyrinogen III: step 1/1.</text>
</comment>
<dbReference type="Gene3D" id="3.40.50.720">
    <property type="entry name" value="NAD(P)-binding Rossmann-like Domain"/>
    <property type="match status" value="1"/>
</dbReference>
<dbReference type="NCBIfam" id="NF007922">
    <property type="entry name" value="PRK10637.1"/>
    <property type="match status" value="1"/>
</dbReference>
<dbReference type="InterPro" id="IPR003043">
    <property type="entry name" value="Uropor_MeTrfase_CS"/>
</dbReference>
<proteinExistence type="inferred from homology"/>
<dbReference type="InterPro" id="IPR006366">
    <property type="entry name" value="CobA/CysG_C"/>
</dbReference>
<dbReference type="InterPro" id="IPR037115">
    <property type="entry name" value="Sirohaem_synt_dimer_dom_sf"/>
</dbReference>
<reference evidence="17 18" key="1">
    <citation type="submission" date="2020-08" db="EMBL/GenBank/DDBJ databases">
        <title>Genomic Encyclopedia of Type Strains, Phase IV (KMG-IV): sequencing the most valuable type-strain genomes for metagenomic binning, comparative biology and taxonomic classification.</title>
        <authorList>
            <person name="Goeker M."/>
        </authorList>
    </citation>
    <scope>NUCLEOTIDE SEQUENCE [LARGE SCALE GENOMIC DNA]</scope>
    <source>
        <strain evidence="17 18">DSM 25622</strain>
    </source>
</reference>
<evidence type="ECO:0000256" key="5">
    <source>
        <dbReference type="ARBA" id="ARBA00022679"/>
    </source>
</evidence>
<dbReference type="Gene3D" id="3.30.160.110">
    <property type="entry name" value="Siroheme synthase, domain 2"/>
    <property type="match status" value="1"/>
</dbReference>
<dbReference type="PANTHER" id="PTHR45790">
    <property type="entry name" value="SIROHEME SYNTHASE-RELATED"/>
    <property type="match status" value="1"/>
</dbReference>
<dbReference type="Pfam" id="PF13241">
    <property type="entry name" value="NAD_binding_7"/>
    <property type="match status" value="1"/>
</dbReference>
<dbReference type="Gene3D" id="3.40.1010.10">
    <property type="entry name" value="Cobalt-precorrin-4 Transmethylase, Domain 1"/>
    <property type="match status" value="1"/>
</dbReference>
<dbReference type="PANTHER" id="PTHR45790:SF3">
    <property type="entry name" value="S-ADENOSYL-L-METHIONINE-DEPENDENT UROPORPHYRINOGEN III METHYLTRANSFERASE, CHLOROPLASTIC"/>
    <property type="match status" value="1"/>
</dbReference>
<evidence type="ECO:0000256" key="9">
    <source>
        <dbReference type="ARBA" id="ARBA00023239"/>
    </source>
</evidence>
<evidence type="ECO:0000259" key="15">
    <source>
        <dbReference type="Pfam" id="PF00590"/>
    </source>
</evidence>
<keyword evidence="4 17" id="KW-0489">Methyltransferase</keyword>
<evidence type="ECO:0000256" key="10">
    <source>
        <dbReference type="ARBA" id="ARBA00023244"/>
    </source>
</evidence>
<dbReference type="InterPro" id="IPR014777">
    <property type="entry name" value="4pyrrole_Mease_sub1"/>
</dbReference>
<dbReference type="InterPro" id="IPR012409">
    <property type="entry name" value="Sirohaem_synth"/>
</dbReference>
<evidence type="ECO:0000313" key="17">
    <source>
        <dbReference type="EMBL" id="MBB5696124.1"/>
    </source>
</evidence>
<dbReference type="EMBL" id="JACIJD010000030">
    <property type="protein sequence ID" value="MBB5696124.1"/>
    <property type="molecule type" value="Genomic_DNA"/>
</dbReference>
<name>A0A840YMW4_9PROT</name>
<comment type="caution">
    <text evidence="17">The sequence shown here is derived from an EMBL/GenBank/DDBJ whole genome shotgun (WGS) entry which is preliminary data.</text>
</comment>
<comment type="pathway">
    <text evidence="1">Porphyrin-containing compound metabolism; siroheme biosynthesis; sirohydrochlorin from precorrin-2: step 1/1.</text>
</comment>
<dbReference type="Gene3D" id="1.10.8.210">
    <property type="entry name" value="Sirohaem synthase, dimerisation domain"/>
    <property type="match status" value="1"/>
</dbReference>
<evidence type="ECO:0000259" key="16">
    <source>
        <dbReference type="Pfam" id="PF10414"/>
    </source>
</evidence>
<dbReference type="UniPathway" id="UPA00262">
    <property type="reaction ID" value="UER00211"/>
</dbReference>
<dbReference type="CDD" id="cd11642">
    <property type="entry name" value="SUMT"/>
    <property type="match status" value="1"/>
</dbReference>
<dbReference type="FunFam" id="3.40.1010.10:FF:000001">
    <property type="entry name" value="Siroheme synthase"/>
    <property type="match status" value="1"/>
</dbReference>
<dbReference type="AlphaFoldDB" id="A0A840YMW4"/>
<dbReference type="EC" id="4.99.1.4" evidence="17"/>
<feature type="domain" description="Tetrapyrrole methylase" evidence="15">
    <location>
        <begin position="245"/>
        <end position="453"/>
    </location>
</feature>
<gene>
    <name evidence="17" type="ORF">FHS87_004194</name>
</gene>
<evidence type="ECO:0000256" key="6">
    <source>
        <dbReference type="ARBA" id="ARBA00022691"/>
    </source>
</evidence>
<sequence length="494" mass="51977">MMDPQSYQTDALTGALQPPQSRSLLPVFLDLGGQRVLVVGGNEMAAAKCRLLVGTGADIVVVDPTPADELRHMAEEGEVRLLHRAFALADLEGARLCYVTLEDASAAEAVVAEACARGVLVNAVDRRLLCDFVTPAIVSRGDMTIAIGTAGAEPALARDLRGRVEAAIPPGYDKLSSFCRDWRAAASVALAGRDLRRRFWDDVLDGPVAEAVLAGNRAEADRLMGALVVRAAAGRLSVPQGQAQLVGAGPGDPDLLTLKGLRALQRADVVLYDKLVGPEVLNLARRDARRIDVGKRCGRHSLTQAVINTLLVRFARQGLRVVRLKGGDPFVFGRGGEEMEAMREAGLTVSVVPGVTASVAAAARLGIPLTHRGVSRSLHLITAHGADGRLPEHNWKALAQVGGTLAVYMGIRTLPQLVDRLAEAGLPLSTPVMAVENATLATQRTIPGTLHSIAERVAETAPDGPTLVLIGQAVALAHLSGPYIDGIPGAAMRA</sequence>
<accession>A0A840YMW4</accession>
<evidence type="ECO:0000256" key="1">
    <source>
        <dbReference type="ARBA" id="ARBA00005010"/>
    </source>
</evidence>
<evidence type="ECO:0000256" key="11">
    <source>
        <dbReference type="ARBA" id="ARBA00023268"/>
    </source>
</evidence>
<dbReference type="GO" id="GO:0043115">
    <property type="term" value="F:precorrin-2 dehydrogenase activity"/>
    <property type="evidence" value="ECO:0007669"/>
    <property type="project" value="UniProtKB-EC"/>
</dbReference>
<keyword evidence="5 17" id="KW-0808">Transferase</keyword>
<keyword evidence="18" id="KW-1185">Reference proteome</keyword>
<dbReference type="Proteomes" id="UP000580654">
    <property type="component" value="Unassembled WGS sequence"/>
</dbReference>
<keyword evidence="6" id="KW-0949">S-adenosyl-L-methionine</keyword>
<dbReference type="InterPro" id="IPR006367">
    <property type="entry name" value="Sirohaem_synthase_N"/>
</dbReference>
<evidence type="ECO:0000256" key="13">
    <source>
        <dbReference type="ARBA" id="ARBA00047561"/>
    </source>
</evidence>
<dbReference type="InterPro" id="IPR035996">
    <property type="entry name" value="4pyrrol_Methylase_sf"/>
</dbReference>
<feature type="domain" description="Sirohaem synthase dimerisation" evidence="16">
    <location>
        <begin position="172"/>
        <end position="224"/>
    </location>
</feature>
<dbReference type="Pfam" id="PF00590">
    <property type="entry name" value="TP_methylase"/>
    <property type="match status" value="1"/>
</dbReference>
<evidence type="ECO:0000256" key="3">
    <source>
        <dbReference type="ARBA" id="ARBA00022573"/>
    </source>
</evidence>
<dbReference type="GO" id="GO:0032259">
    <property type="term" value="P:methylation"/>
    <property type="evidence" value="ECO:0007669"/>
    <property type="project" value="UniProtKB-KW"/>
</dbReference>
<dbReference type="InterPro" id="IPR036291">
    <property type="entry name" value="NAD(P)-bd_dom_sf"/>
</dbReference>
<dbReference type="GO" id="GO:0009236">
    <property type="term" value="P:cobalamin biosynthetic process"/>
    <property type="evidence" value="ECO:0007669"/>
    <property type="project" value="UniProtKB-KW"/>
</dbReference>
<evidence type="ECO:0000256" key="14">
    <source>
        <dbReference type="PIRSR" id="PIRSR036426-1"/>
    </source>
</evidence>
<comment type="catalytic activity">
    <reaction evidence="13">
        <text>precorrin-2 + NAD(+) = sirohydrochlorin + NADH + 2 H(+)</text>
        <dbReference type="Rhea" id="RHEA:15613"/>
        <dbReference type="ChEBI" id="CHEBI:15378"/>
        <dbReference type="ChEBI" id="CHEBI:57540"/>
        <dbReference type="ChEBI" id="CHEBI:57945"/>
        <dbReference type="ChEBI" id="CHEBI:58351"/>
        <dbReference type="ChEBI" id="CHEBI:58827"/>
        <dbReference type="EC" id="1.3.1.76"/>
    </reaction>
</comment>
<dbReference type="InterPro" id="IPR050161">
    <property type="entry name" value="Siro_Cobalamin_biosynth"/>
</dbReference>
<dbReference type="GO" id="GO:0051266">
    <property type="term" value="F:sirohydrochlorin ferrochelatase activity"/>
    <property type="evidence" value="ECO:0007669"/>
    <property type="project" value="UniProtKB-EC"/>
</dbReference>
<dbReference type="EC" id="1.3.1.76" evidence="17"/>
<keyword evidence="8" id="KW-0520">NAD</keyword>
<dbReference type="EC" id="2.1.1.107" evidence="17"/>
<evidence type="ECO:0000256" key="7">
    <source>
        <dbReference type="ARBA" id="ARBA00023002"/>
    </source>
</evidence>
<keyword evidence="11" id="KW-0511">Multifunctional enzyme</keyword>
<dbReference type="SUPFAM" id="SSF51735">
    <property type="entry name" value="NAD(P)-binding Rossmann-fold domains"/>
    <property type="match status" value="1"/>
</dbReference>
<evidence type="ECO:0000256" key="2">
    <source>
        <dbReference type="ARBA" id="ARBA00005879"/>
    </source>
</evidence>
<feature type="active site" description="Proton donor" evidence="14">
    <location>
        <position position="295"/>
    </location>
</feature>
<dbReference type="NCBIfam" id="TIGR01470">
    <property type="entry name" value="cysG_Nterm"/>
    <property type="match status" value="1"/>
</dbReference>
<keyword evidence="3" id="KW-0169">Cobalamin biosynthesis</keyword>
<dbReference type="GO" id="GO:0019354">
    <property type="term" value="P:siroheme biosynthetic process"/>
    <property type="evidence" value="ECO:0007669"/>
    <property type="project" value="UniProtKB-UniPathway"/>
</dbReference>
<dbReference type="PIRSF" id="PIRSF036426">
    <property type="entry name" value="Sirohaem_synth"/>
    <property type="match status" value="1"/>
</dbReference>
<dbReference type="PROSITE" id="PS00839">
    <property type="entry name" value="SUMT_1"/>
    <property type="match status" value="1"/>
</dbReference>
<dbReference type="GO" id="GO:0004851">
    <property type="term" value="F:uroporphyrin-III C-methyltransferase activity"/>
    <property type="evidence" value="ECO:0007669"/>
    <property type="project" value="UniProtKB-EC"/>
</dbReference>
<dbReference type="SUPFAM" id="SSF75615">
    <property type="entry name" value="Siroheme synthase middle domains-like"/>
    <property type="match status" value="1"/>
</dbReference>
<protein>
    <submittedName>
        <fullName evidence="17">Uroporphyrin-III C-methyltransferase/precorrin-2 dehydrogenase/sirohydrochlorin ferrochelatase</fullName>
        <ecNumber evidence="17">1.3.1.76</ecNumber>
        <ecNumber evidence="17">2.1.1.107</ecNumber>
        <ecNumber evidence="17">4.99.1.4</ecNumber>
    </submittedName>
</protein>
<dbReference type="InterPro" id="IPR000878">
    <property type="entry name" value="4pyrrol_Mease"/>
</dbReference>
<evidence type="ECO:0000313" key="18">
    <source>
        <dbReference type="Proteomes" id="UP000580654"/>
    </source>
</evidence>
<organism evidence="17 18">
    <name type="scientific">Muricoccus pecuniae</name>
    <dbReference type="NCBI Taxonomy" id="693023"/>
    <lineage>
        <taxon>Bacteria</taxon>
        <taxon>Pseudomonadati</taxon>
        <taxon>Pseudomonadota</taxon>
        <taxon>Alphaproteobacteria</taxon>
        <taxon>Acetobacterales</taxon>
        <taxon>Roseomonadaceae</taxon>
        <taxon>Muricoccus</taxon>
    </lineage>
</organism>
<dbReference type="NCBIfam" id="NF004790">
    <property type="entry name" value="PRK06136.1"/>
    <property type="match status" value="1"/>
</dbReference>
<evidence type="ECO:0000256" key="4">
    <source>
        <dbReference type="ARBA" id="ARBA00022603"/>
    </source>
</evidence>
<dbReference type="NCBIfam" id="TIGR01469">
    <property type="entry name" value="cobA_cysG_Cterm"/>
    <property type="match status" value="1"/>
</dbReference>
<dbReference type="RefSeq" id="WP_184521225.1">
    <property type="nucleotide sequence ID" value="NZ_JACIJD010000030.1"/>
</dbReference>
<dbReference type="GO" id="GO:0051287">
    <property type="term" value="F:NAD binding"/>
    <property type="evidence" value="ECO:0007669"/>
    <property type="project" value="InterPro"/>
</dbReference>
<evidence type="ECO:0000256" key="12">
    <source>
        <dbReference type="ARBA" id="ARBA00025705"/>
    </source>
</evidence>
<keyword evidence="9 17" id="KW-0456">Lyase</keyword>
<dbReference type="Pfam" id="PF10414">
    <property type="entry name" value="CysG_dimeriser"/>
    <property type="match status" value="1"/>
</dbReference>
<dbReference type="InterPro" id="IPR014776">
    <property type="entry name" value="4pyrrole_Mease_sub2"/>
</dbReference>
<comment type="similarity">
    <text evidence="2">Belongs to the precorrin methyltransferase family.</text>
</comment>
<dbReference type="InterPro" id="IPR019478">
    <property type="entry name" value="Sirohaem_synthase_dimer_dom"/>
</dbReference>
<keyword evidence="10" id="KW-0627">Porphyrin biosynthesis</keyword>
<evidence type="ECO:0000256" key="8">
    <source>
        <dbReference type="ARBA" id="ARBA00023027"/>
    </source>
</evidence>
<feature type="active site" description="Proton acceptor" evidence="14">
    <location>
        <position position="273"/>
    </location>
</feature>
<dbReference type="SUPFAM" id="SSF53790">
    <property type="entry name" value="Tetrapyrrole methylase"/>
    <property type="match status" value="1"/>
</dbReference>
<keyword evidence="7 17" id="KW-0560">Oxidoreductase</keyword>
<dbReference type="Gene3D" id="3.30.950.10">
    <property type="entry name" value="Methyltransferase, Cobalt-precorrin-4 Transmethylase, Domain 2"/>
    <property type="match status" value="1"/>
</dbReference>